<dbReference type="eggNOG" id="ENOG502S2R7">
    <property type="taxonomic scope" value="Eukaryota"/>
</dbReference>
<dbReference type="FunFam" id="3.40.30.10:FF:000697">
    <property type="entry name" value="Predicted protein"/>
    <property type="match status" value="1"/>
</dbReference>
<organism evidence="1 2">
    <name type="scientific">Lepisosteus oculatus</name>
    <name type="common">Spotted gar</name>
    <dbReference type="NCBI Taxonomy" id="7918"/>
    <lineage>
        <taxon>Eukaryota</taxon>
        <taxon>Metazoa</taxon>
        <taxon>Chordata</taxon>
        <taxon>Craniata</taxon>
        <taxon>Vertebrata</taxon>
        <taxon>Euteleostomi</taxon>
        <taxon>Actinopterygii</taxon>
        <taxon>Neopterygii</taxon>
        <taxon>Holostei</taxon>
        <taxon>Semionotiformes</taxon>
        <taxon>Lepisosteidae</taxon>
        <taxon>Lepisosteus</taxon>
    </lineage>
</organism>
<dbReference type="EMBL" id="AHAT01008281">
    <property type="status" value="NOT_ANNOTATED_CDS"/>
    <property type="molecule type" value="Genomic_DNA"/>
</dbReference>
<dbReference type="Ensembl" id="ENSLOCT00000019427.1">
    <property type="protein sequence ID" value="ENSLOCP00000019395.1"/>
    <property type="gene ID" value="ENSLOCG00000015754.1"/>
</dbReference>
<dbReference type="GO" id="GO:0047017">
    <property type="term" value="F:prostaglandin F synthase activity"/>
    <property type="evidence" value="ECO:0000318"/>
    <property type="project" value="GO_Central"/>
</dbReference>
<keyword evidence="2" id="KW-1185">Reference proteome</keyword>
<dbReference type="InterPro" id="IPR036249">
    <property type="entry name" value="Thioredoxin-like_sf"/>
</dbReference>
<dbReference type="GO" id="GO:0001516">
    <property type="term" value="P:prostaglandin biosynthetic process"/>
    <property type="evidence" value="ECO:0000318"/>
    <property type="project" value="GO_Central"/>
</dbReference>
<dbReference type="PANTHER" id="PTHR28630:SF32">
    <property type="entry name" value="SELENOPROTEIN L"/>
    <property type="match status" value="1"/>
</dbReference>
<dbReference type="Gene3D" id="3.40.30.10">
    <property type="entry name" value="Glutaredoxin"/>
    <property type="match status" value="1"/>
</dbReference>
<evidence type="ECO:0000313" key="1">
    <source>
        <dbReference type="Ensembl" id="ENSLOCP00000019395.1"/>
    </source>
</evidence>
<evidence type="ECO:0000313" key="2">
    <source>
        <dbReference type="Proteomes" id="UP000018468"/>
    </source>
</evidence>
<accession>W5NFI6</accession>
<reference evidence="1" key="2">
    <citation type="submission" date="2025-08" db="UniProtKB">
        <authorList>
            <consortium name="Ensembl"/>
        </authorList>
    </citation>
    <scope>IDENTIFICATION</scope>
</reference>
<dbReference type="Proteomes" id="UP000018468">
    <property type="component" value="Linkage group LG1"/>
</dbReference>
<sequence>MAAEVNLLQDAILVKALEDFVIAGRELLIKAVKERQEGSIQEFISKKIGSLLGFTVAAADFLNRLSVKKRKDAEEVWKKFYHCSDVRDHVEDFLQLEVDWDEFLKGLDKELNLCERFPCQVPLGGYLSGEVTLTDAKSGQSVSLGSYFGKDKSLLLVLLRHFARDHMAELESNQGLLDALSVRVLVISFGCCEGARYWLEETGCKYDMLLDPERRIYNAFGLGSSVYKVWSFSSLFLYAEYKVSNCQFLQTPANVVNDIYQFGGDFVLDDDGKVIYFHPSKTPADRPTVTALLTAISEASPGH</sequence>
<dbReference type="NCBIfam" id="NF040769">
    <property type="entry name" value="SelL_rel_redox"/>
    <property type="match status" value="1"/>
</dbReference>
<dbReference type="OMA" id="DHQSKCI"/>
<dbReference type="PANTHER" id="PTHR28630">
    <property type="match status" value="1"/>
</dbReference>
<dbReference type="HOGENOM" id="CLU_919912_0_0_1"/>
<dbReference type="GO" id="GO:0005737">
    <property type="term" value="C:cytoplasm"/>
    <property type="evidence" value="ECO:0000318"/>
    <property type="project" value="GO_Central"/>
</dbReference>
<dbReference type="GeneTree" id="ENSGT00600000085656"/>
<reference evidence="1" key="3">
    <citation type="submission" date="2025-09" db="UniProtKB">
        <authorList>
            <consortium name="Ensembl"/>
        </authorList>
    </citation>
    <scope>IDENTIFICATION</scope>
</reference>
<protein>
    <submittedName>
        <fullName evidence="1">Uncharacterized protein</fullName>
    </submittedName>
</protein>
<dbReference type="InterPro" id="IPR032801">
    <property type="entry name" value="PXL2A/B/C"/>
</dbReference>
<dbReference type="EMBL" id="AHAT01008280">
    <property type="status" value="NOT_ANNOTATED_CDS"/>
    <property type="molecule type" value="Genomic_DNA"/>
</dbReference>
<dbReference type="Bgee" id="ENSLOCG00000015754">
    <property type="expression patterns" value="Expressed in pharyngeal gill and 13 other cell types or tissues"/>
</dbReference>
<name>W5NFI6_LEPOC</name>
<dbReference type="SUPFAM" id="SSF52833">
    <property type="entry name" value="Thioredoxin-like"/>
    <property type="match status" value="1"/>
</dbReference>
<proteinExistence type="predicted"/>
<reference evidence="2" key="1">
    <citation type="submission" date="2011-12" db="EMBL/GenBank/DDBJ databases">
        <title>The Draft Genome of Lepisosteus oculatus.</title>
        <authorList>
            <consortium name="The Broad Institute Genome Assembly &amp; Analysis Group"/>
            <consortium name="Computational R&amp;D Group"/>
            <consortium name="and Sequencing Platform"/>
            <person name="Di Palma F."/>
            <person name="Alfoldi J."/>
            <person name="Johnson J."/>
            <person name="Berlin A."/>
            <person name="Gnerre S."/>
            <person name="Jaffe D."/>
            <person name="MacCallum I."/>
            <person name="Young S."/>
            <person name="Walker B.J."/>
            <person name="Lander E.S."/>
            <person name="Lindblad-Toh K."/>
        </authorList>
    </citation>
    <scope>NUCLEOTIDE SEQUENCE [LARGE SCALE GENOMIC DNA]</scope>
</reference>
<dbReference type="Pfam" id="PF13911">
    <property type="entry name" value="AhpC-TSA_2"/>
    <property type="match status" value="1"/>
</dbReference>
<dbReference type="STRING" id="7918.ENSLOCP00000019395"/>
<dbReference type="AlphaFoldDB" id="W5NFI6"/>
<dbReference type="InParanoid" id="W5NFI6"/>